<dbReference type="InterPro" id="IPR036770">
    <property type="entry name" value="Ankyrin_rpt-contain_sf"/>
</dbReference>
<accession>A0ABP0P103</accession>
<sequence>MATSIDQSHFICSRGSKASNLCEGFMKHMAVRSLVANHAQSVLSVIPEAMDELCDTMQNTERNLGDKHAHRAIAKHQKDLEMAREQVKNFLIKNGFPTNNVNCKRRHFLTVTYPLHQAVKQNNPYITYKLLIFGANPLAKDVWGRTAYDYTKGHASHEKIRQVFEKLGMSPNSPRWHASSKLQLTPPPIGWERFFAKVAQDPLVQTPNSEEQWFQELGARSTRGFARTTTQRVEPRAA</sequence>
<keyword evidence="2" id="KW-1185">Reference proteome</keyword>
<dbReference type="EMBL" id="CAXAMN010022472">
    <property type="protein sequence ID" value="CAK9069700.1"/>
    <property type="molecule type" value="Genomic_DNA"/>
</dbReference>
<evidence type="ECO:0000313" key="2">
    <source>
        <dbReference type="Proteomes" id="UP001642484"/>
    </source>
</evidence>
<evidence type="ECO:0000313" key="1">
    <source>
        <dbReference type="EMBL" id="CAK9069700.1"/>
    </source>
</evidence>
<dbReference type="Gene3D" id="1.25.40.20">
    <property type="entry name" value="Ankyrin repeat-containing domain"/>
    <property type="match status" value="1"/>
</dbReference>
<dbReference type="Proteomes" id="UP001642484">
    <property type="component" value="Unassembled WGS sequence"/>
</dbReference>
<comment type="caution">
    <text evidence="1">The sequence shown here is derived from an EMBL/GenBank/DDBJ whole genome shotgun (WGS) entry which is preliminary data.</text>
</comment>
<proteinExistence type="predicted"/>
<dbReference type="SUPFAM" id="SSF48403">
    <property type="entry name" value="Ankyrin repeat"/>
    <property type="match status" value="1"/>
</dbReference>
<name>A0ABP0P103_9DINO</name>
<reference evidence="1 2" key="1">
    <citation type="submission" date="2024-02" db="EMBL/GenBank/DDBJ databases">
        <authorList>
            <person name="Chen Y."/>
            <person name="Shah S."/>
            <person name="Dougan E. K."/>
            <person name="Thang M."/>
            <person name="Chan C."/>
        </authorList>
    </citation>
    <scope>NUCLEOTIDE SEQUENCE [LARGE SCALE GENOMIC DNA]</scope>
</reference>
<gene>
    <name evidence="1" type="ORF">CCMP2556_LOCUS34280</name>
</gene>
<organism evidence="1 2">
    <name type="scientific">Durusdinium trenchii</name>
    <dbReference type="NCBI Taxonomy" id="1381693"/>
    <lineage>
        <taxon>Eukaryota</taxon>
        <taxon>Sar</taxon>
        <taxon>Alveolata</taxon>
        <taxon>Dinophyceae</taxon>
        <taxon>Suessiales</taxon>
        <taxon>Symbiodiniaceae</taxon>
        <taxon>Durusdinium</taxon>
    </lineage>
</organism>
<protein>
    <submittedName>
        <fullName evidence="1">Uncharacterized protein</fullName>
    </submittedName>
</protein>